<dbReference type="InterPro" id="IPR000792">
    <property type="entry name" value="Tscrpt_reg_LuxR_C"/>
</dbReference>
<dbReference type="SMART" id="SM00421">
    <property type="entry name" value="HTH_LUXR"/>
    <property type="match status" value="1"/>
</dbReference>
<protein>
    <submittedName>
        <fullName evidence="4">AAA family ATPase</fullName>
    </submittedName>
</protein>
<dbReference type="InterPro" id="IPR011990">
    <property type="entry name" value="TPR-like_helical_dom_sf"/>
</dbReference>
<dbReference type="PANTHER" id="PTHR16305:SF35">
    <property type="entry name" value="TRANSCRIPTIONAL ACTIVATOR DOMAIN"/>
    <property type="match status" value="1"/>
</dbReference>
<dbReference type="EMBL" id="BAAALT010000076">
    <property type="protein sequence ID" value="GAA1805228.1"/>
    <property type="molecule type" value="Genomic_DNA"/>
</dbReference>
<evidence type="ECO:0000256" key="2">
    <source>
        <dbReference type="ARBA" id="ARBA00022840"/>
    </source>
</evidence>
<dbReference type="CDD" id="cd06170">
    <property type="entry name" value="LuxR_C_like"/>
    <property type="match status" value="1"/>
</dbReference>
<dbReference type="PROSITE" id="PS00622">
    <property type="entry name" value="HTH_LUXR_1"/>
    <property type="match status" value="1"/>
</dbReference>
<dbReference type="InterPro" id="IPR027417">
    <property type="entry name" value="P-loop_NTPase"/>
</dbReference>
<dbReference type="Proteomes" id="UP001500218">
    <property type="component" value="Unassembled WGS sequence"/>
</dbReference>
<feature type="domain" description="HTH luxR-type" evidence="3">
    <location>
        <begin position="876"/>
        <end position="941"/>
    </location>
</feature>
<comment type="caution">
    <text evidence="4">The sequence shown here is derived from an EMBL/GenBank/DDBJ whole genome shotgun (WGS) entry which is preliminary data.</text>
</comment>
<name>A0ABP4Y9T9_9ACTN</name>
<organism evidence="4 5">
    <name type="scientific">Luedemannella flava</name>
    <dbReference type="NCBI Taxonomy" id="349316"/>
    <lineage>
        <taxon>Bacteria</taxon>
        <taxon>Bacillati</taxon>
        <taxon>Actinomycetota</taxon>
        <taxon>Actinomycetes</taxon>
        <taxon>Micromonosporales</taxon>
        <taxon>Micromonosporaceae</taxon>
        <taxon>Luedemannella</taxon>
    </lineage>
</organism>
<dbReference type="InterPro" id="IPR041664">
    <property type="entry name" value="AAA_16"/>
</dbReference>
<gene>
    <name evidence="4" type="ORF">GCM10009682_28840</name>
</gene>
<sequence length="946" mass="99903">MYVDTSLLERDAELTHLTRAFTTGAGGRGGVVMVEGPAGIGKSALMEAARRAAGAAGLRVLSARGSQLEREFDYGVVRQLLEPVLLAADTALRVRLLRGPAHRVPALLDVHLAGPAASGDLAASNALYWLLVQLSGQAPVAVLVDDAHWADDASLRFLRYLTARVTDLPLVVVVAGRPPGAQPGLWGELAADPAAIPLRPAPLTTTATARLVTAATGMAATERLAASCRRLTGGNPLLVRELAVAARSAGGAAADGDEQALRALGGAALAQRVPSLLANLTPEAVRLAELCAILGEEADPHLVSGLAELAGLGGLVGDLRRLHGELVPAGILRPGSRMAFVHALIRDAVYAGIDPVTRSRLHRHAAQMLVTAGQPEVLAAAHLLVTLPSGDPWVVATLRRAVGYAVSRASPRSALAFLERAIQEPPASRSETTELIRSAGTVAQGVNWQTAISYLRRAAALTGSLVERAEITELLGRATFLAGRNLEAIALLERMLAEVNGEHPDVEHRLRTVILSVAAVEVDLRHTGGPHLEMLRNRADLSPEVRYRLDALSALWATAIDLDRDAAVAAALRALRPRPGARHDPGSSSPILAYVALVAADHEEAVTHLDRAWSTAHEVGSSHTAGLAAAFRAYALANRGYLADAEEDARTAMALTATPQSTLARVYAGVFGAEVQLARGRRDAAVAALAWAGAESAPGPALQVQLDLVHAEIELAGGRPEEALRRAGDAGRRLLPDGWLNPAVWPWRTAAALAHHALGHRDEARELAVEELDLARRWGAPRALSRALRVVATVTGGRSRAEVLEEAVRVVRHSPARLELALALHALGSAIGLRHPHAARTALGEALCVAQECGADALIEQVRRALRGSGEQPRPPALAHGRLTPGEWRVAQRAAAGRTNHEIAQELHVTPKTVETHLSSVYRKLEVRNRTAMARVLADAADERTA</sequence>
<dbReference type="Pfam" id="PF00196">
    <property type="entry name" value="GerE"/>
    <property type="match status" value="1"/>
</dbReference>
<proteinExistence type="predicted"/>
<dbReference type="Pfam" id="PF13191">
    <property type="entry name" value="AAA_16"/>
    <property type="match status" value="1"/>
</dbReference>
<accession>A0ABP4Y9T9</accession>
<dbReference type="SUPFAM" id="SSF46894">
    <property type="entry name" value="C-terminal effector domain of the bipartite response regulators"/>
    <property type="match status" value="1"/>
</dbReference>
<evidence type="ECO:0000313" key="4">
    <source>
        <dbReference type="EMBL" id="GAA1805228.1"/>
    </source>
</evidence>
<dbReference type="InterPro" id="IPR016032">
    <property type="entry name" value="Sig_transdc_resp-reg_C-effctor"/>
</dbReference>
<dbReference type="PROSITE" id="PS50043">
    <property type="entry name" value="HTH_LUXR_2"/>
    <property type="match status" value="1"/>
</dbReference>
<dbReference type="PRINTS" id="PR00038">
    <property type="entry name" value="HTHLUXR"/>
</dbReference>
<dbReference type="SUPFAM" id="SSF52540">
    <property type="entry name" value="P-loop containing nucleoside triphosphate hydrolases"/>
    <property type="match status" value="1"/>
</dbReference>
<dbReference type="RefSeq" id="WP_344130942.1">
    <property type="nucleotide sequence ID" value="NZ_BAAALT010000076.1"/>
</dbReference>
<dbReference type="Gene3D" id="1.10.10.10">
    <property type="entry name" value="Winged helix-like DNA-binding domain superfamily/Winged helix DNA-binding domain"/>
    <property type="match status" value="1"/>
</dbReference>
<keyword evidence="1" id="KW-0547">Nucleotide-binding</keyword>
<keyword evidence="2" id="KW-0067">ATP-binding</keyword>
<evidence type="ECO:0000313" key="5">
    <source>
        <dbReference type="Proteomes" id="UP001500218"/>
    </source>
</evidence>
<dbReference type="InterPro" id="IPR036388">
    <property type="entry name" value="WH-like_DNA-bd_sf"/>
</dbReference>
<reference evidence="5" key="1">
    <citation type="journal article" date="2019" name="Int. J. Syst. Evol. Microbiol.">
        <title>The Global Catalogue of Microorganisms (GCM) 10K type strain sequencing project: providing services to taxonomists for standard genome sequencing and annotation.</title>
        <authorList>
            <consortium name="The Broad Institute Genomics Platform"/>
            <consortium name="The Broad Institute Genome Sequencing Center for Infectious Disease"/>
            <person name="Wu L."/>
            <person name="Ma J."/>
        </authorList>
    </citation>
    <scope>NUCLEOTIDE SEQUENCE [LARGE SCALE GENOMIC DNA]</scope>
    <source>
        <strain evidence="5">JCM 13250</strain>
    </source>
</reference>
<evidence type="ECO:0000256" key="1">
    <source>
        <dbReference type="ARBA" id="ARBA00022741"/>
    </source>
</evidence>
<evidence type="ECO:0000259" key="3">
    <source>
        <dbReference type="PROSITE" id="PS50043"/>
    </source>
</evidence>
<dbReference type="SUPFAM" id="SSF48452">
    <property type="entry name" value="TPR-like"/>
    <property type="match status" value="1"/>
</dbReference>
<keyword evidence="5" id="KW-1185">Reference proteome</keyword>
<dbReference type="PANTHER" id="PTHR16305">
    <property type="entry name" value="TESTICULAR SOLUBLE ADENYLYL CYCLASE"/>
    <property type="match status" value="1"/>
</dbReference>